<comment type="caution">
    <text evidence="3">The sequence shown here is derived from an EMBL/GenBank/DDBJ whole genome shotgun (WGS) entry which is preliminary data.</text>
</comment>
<dbReference type="InterPro" id="IPR056690">
    <property type="entry name" value="DUF7788"/>
</dbReference>
<evidence type="ECO:0000259" key="1">
    <source>
        <dbReference type="Pfam" id="PF11443"/>
    </source>
</evidence>
<protein>
    <recommendedName>
        <fullName evidence="5">DUF2828 family protein</fullName>
    </recommendedName>
</protein>
<gene>
    <name evidence="3" type="ORF">HPU229334_12545</name>
</gene>
<evidence type="ECO:0000313" key="4">
    <source>
        <dbReference type="Proteomes" id="UP000037997"/>
    </source>
</evidence>
<dbReference type="Gene3D" id="3.40.50.410">
    <property type="entry name" value="von Willebrand factor, type A domain"/>
    <property type="match status" value="1"/>
</dbReference>
<dbReference type="PANTHER" id="PTHR31373">
    <property type="entry name" value="OS06G0652100 PROTEIN"/>
    <property type="match status" value="1"/>
</dbReference>
<organism evidence="3 4">
    <name type="scientific">Helicobacter pullorum</name>
    <dbReference type="NCBI Taxonomy" id="35818"/>
    <lineage>
        <taxon>Bacteria</taxon>
        <taxon>Pseudomonadati</taxon>
        <taxon>Campylobacterota</taxon>
        <taxon>Epsilonproteobacteria</taxon>
        <taxon>Campylobacterales</taxon>
        <taxon>Helicobacteraceae</taxon>
        <taxon>Helicobacter</taxon>
    </lineage>
</organism>
<dbReference type="Pfam" id="PF11443">
    <property type="entry name" value="DUF2828"/>
    <property type="match status" value="1"/>
</dbReference>
<accession>A0A0N1MP79</accession>
<name>A0A0N1MP79_9HELI</name>
<dbReference type="SUPFAM" id="SSF53300">
    <property type="entry name" value="vWA-like"/>
    <property type="match status" value="1"/>
</dbReference>
<dbReference type="PATRIC" id="fig|35818.11.peg.2475"/>
<dbReference type="PIRSF" id="PIRSF015417">
    <property type="entry name" value="T31B5_30_vWA"/>
    <property type="match status" value="1"/>
</dbReference>
<dbReference type="Proteomes" id="UP000037997">
    <property type="component" value="Unassembled WGS sequence"/>
</dbReference>
<proteinExistence type="predicted"/>
<dbReference type="Pfam" id="PF25043">
    <property type="entry name" value="DUF7788"/>
    <property type="match status" value="1"/>
</dbReference>
<evidence type="ECO:0000259" key="2">
    <source>
        <dbReference type="Pfam" id="PF25043"/>
    </source>
</evidence>
<dbReference type="PANTHER" id="PTHR31373:SF27">
    <property type="entry name" value="TROVE DOMAIN-CONTAINING PROTEIN"/>
    <property type="match status" value="1"/>
</dbReference>
<dbReference type="InterPro" id="IPR058580">
    <property type="entry name" value="DUF2828"/>
</dbReference>
<dbReference type="InterPro" id="IPR011205">
    <property type="entry name" value="UCP015417_vWA"/>
</dbReference>
<feature type="domain" description="DUF7788" evidence="2">
    <location>
        <begin position="292"/>
        <end position="469"/>
    </location>
</feature>
<dbReference type="RefSeq" id="WP_054198679.1">
    <property type="nucleotide sequence ID" value="NZ_JNOC01000099.1"/>
</dbReference>
<sequence>TENGSKAYLSTKNNLLDLFAKMGAWRHRVEIEVDSKGQIIFNNDEPFKILLKSYLTAPKETLCSLMYLRDIRGGLGERKLFRLFLIYLYLKRDDKQDLLDKTLNSLFDIGRYDDIIFILYQLHLAGIKKEIFYNKIKTQFFKELNGKSSISLLAKWLPSENTSNKQTVLMARFVREKILEIDSKTYRKALSKLRAEIKLIENNLRERDYSFNYSQIPSLAMAKYNKAFKRNDEDRYSKYLQDVQEGKAKINTQVLTPFDIIRKIQVENNEVEALNTMWDNLPNLFGEDSIDAIVACDVSGSMSGNPICVSIGLAIYIAQRNKGRFHNHFIDFCGNSRLHELPDNASIKELYDLVISSSRDMNTNIESVMINAILETLIKNKIPKEECPKYVIIISDMEFDMCGKGKKTNIEYWKKKYQVRGYDMPTVIFWNVDDRNNIFPATLDEKVILISGYSQNSIKALLKVLNDKMSTENISLQIVSEAIKPYEIYLEKEF</sequence>
<dbReference type="EMBL" id="JNOC01000099">
    <property type="protein sequence ID" value="KPH54756.1"/>
    <property type="molecule type" value="Genomic_DNA"/>
</dbReference>
<feature type="domain" description="DUF2828" evidence="1">
    <location>
        <begin position="149"/>
        <end position="273"/>
    </location>
</feature>
<dbReference type="AlphaFoldDB" id="A0A0N1MP79"/>
<dbReference type="InterPro" id="IPR036465">
    <property type="entry name" value="vWFA_dom_sf"/>
</dbReference>
<reference evidence="3 4" key="1">
    <citation type="submission" date="2014-06" db="EMBL/GenBank/DDBJ databases">
        <title>Helicobacter pullorum isolates in fresh chicken meat - phenotypic and genotypic features.</title>
        <authorList>
            <person name="Borges V."/>
            <person name="Santos A."/>
            <person name="Correia C.B."/>
            <person name="Saraiva M."/>
            <person name="Menard A."/>
            <person name="Vieira L."/>
            <person name="Sampaio D.A."/>
            <person name="Gomes J.P."/>
            <person name="Oleastro M."/>
        </authorList>
    </citation>
    <scope>NUCLEOTIDE SEQUENCE [LARGE SCALE GENOMIC DNA]</scope>
    <source>
        <strain evidence="3 4">229334/12</strain>
    </source>
</reference>
<evidence type="ECO:0008006" key="5">
    <source>
        <dbReference type="Google" id="ProtNLM"/>
    </source>
</evidence>
<evidence type="ECO:0000313" key="3">
    <source>
        <dbReference type="EMBL" id="KPH54756.1"/>
    </source>
</evidence>
<feature type="non-terminal residue" evidence="3">
    <location>
        <position position="1"/>
    </location>
</feature>